<feature type="compositionally biased region" description="Low complexity" evidence="1">
    <location>
        <begin position="153"/>
        <end position="176"/>
    </location>
</feature>
<dbReference type="InParanoid" id="F0ZWK0"/>
<protein>
    <submittedName>
        <fullName evidence="3">Uncharacterized protein</fullName>
    </submittedName>
</protein>
<keyword evidence="2" id="KW-0472">Membrane</keyword>
<dbReference type="EMBL" id="GL871238">
    <property type="protein sequence ID" value="EGC31671.1"/>
    <property type="molecule type" value="Genomic_DNA"/>
</dbReference>
<dbReference type="VEuPathDB" id="AmoebaDB:DICPUDRAFT_156432"/>
<feature type="transmembrane region" description="Helical" evidence="2">
    <location>
        <begin position="57"/>
        <end position="81"/>
    </location>
</feature>
<gene>
    <name evidence="3" type="ORF">DICPUDRAFT_156432</name>
</gene>
<evidence type="ECO:0000313" key="3">
    <source>
        <dbReference type="EMBL" id="EGC31671.1"/>
    </source>
</evidence>
<evidence type="ECO:0000256" key="1">
    <source>
        <dbReference type="SAM" id="MobiDB-lite"/>
    </source>
</evidence>
<dbReference type="Proteomes" id="UP000001064">
    <property type="component" value="Unassembled WGS sequence"/>
</dbReference>
<dbReference type="AlphaFoldDB" id="F0ZWK0"/>
<evidence type="ECO:0000256" key="2">
    <source>
        <dbReference type="SAM" id="Phobius"/>
    </source>
</evidence>
<feature type="region of interest" description="Disordered" evidence="1">
    <location>
        <begin position="151"/>
        <end position="176"/>
    </location>
</feature>
<keyword evidence="2" id="KW-1133">Transmembrane helix</keyword>
<dbReference type="OMA" id="RLAFGIC"/>
<dbReference type="GeneID" id="10505560"/>
<evidence type="ECO:0000313" key="4">
    <source>
        <dbReference type="Proteomes" id="UP000001064"/>
    </source>
</evidence>
<name>F0ZWK0_DICPU</name>
<dbReference type="RefSeq" id="XP_003291802.1">
    <property type="nucleotide sequence ID" value="XM_003291754.1"/>
</dbReference>
<accession>F0ZWK0</accession>
<proteinExistence type="predicted"/>
<keyword evidence="4" id="KW-1185">Reference proteome</keyword>
<organism evidence="3 4">
    <name type="scientific">Dictyostelium purpureum</name>
    <name type="common">Slime mold</name>
    <dbReference type="NCBI Taxonomy" id="5786"/>
    <lineage>
        <taxon>Eukaryota</taxon>
        <taxon>Amoebozoa</taxon>
        <taxon>Evosea</taxon>
        <taxon>Eumycetozoa</taxon>
        <taxon>Dictyostelia</taxon>
        <taxon>Dictyosteliales</taxon>
        <taxon>Dictyosteliaceae</taxon>
        <taxon>Dictyostelium</taxon>
    </lineage>
</organism>
<feature type="transmembrane region" description="Helical" evidence="2">
    <location>
        <begin position="87"/>
        <end position="110"/>
    </location>
</feature>
<dbReference type="FunCoup" id="F0ZWK0">
    <property type="interactions" value="937"/>
</dbReference>
<sequence>MEEIELNENKSKILEIIPRDRFFNYFDKNVPQELTSLISRDEYRQFIKQINKLKNPFLMRFLIFIDVLLGVAMLPVFFVLFEILDLRLLSIIIVSVNAVLFLILFCYLTFSNWKNKYRNKIEIKILEINNSLRSRKIPLMFRVLFNNLREDNPNPNNNNNNNNNNNRITKPNTNNNINNYDNRFKDFEMILEATYSDDINSIPNNSLCIGEAQC</sequence>
<keyword evidence="2" id="KW-0812">Transmembrane</keyword>
<dbReference type="eggNOG" id="ENOG502RIPY">
    <property type="taxonomic scope" value="Eukaryota"/>
</dbReference>
<dbReference type="KEGG" id="dpp:DICPUDRAFT_156432"/>
<reference evidence="4" key="1">
    <citation type="journal article" date="2011" name="Genome Biol.">
        <title>Comparative genomics of the social amoebae Dictyostelium discoideum and Dictyostelium purpureum.</title>
        <authorList>
            <consortium name="US DOE Joint Genome Institute (JGI-PGF)"/>
            <person name="Sucgang R."/>
            <person name="Kuo A."/>
            <person name="Tian X."/>
            <person name="Salerno W."/>
            <person name="Parikh A."/>
            <person name="Feasley C.L."/>
            <person name="Dalin E."/>
            <person name="Tu H."/>
            <person name="Huang E."/>
            <person name="Barry K."/>
            <person name="Lindquist E."/>
            <person name="Shapiro H."/>
            <person name="Bruce D."/>
            <person name="Schmutz J."/>
            <person name="Salamov A."/>
            <person name="Fey P."/>
            <person name="Gaudet P."/>
            <person name="Anjard C."/>
            <person name="Babu M.M."/>
            <person name="Basu S."/>
            <person name="Bushmanova Y."/>
            <person name="van der Wel H."/>
            <person name="Katoh-Kurasawa M."/>
            <person name="Dinh C."/>
            <person name="Coutinho P.M."/>
            <person name="Saito T."/>
            <person name="Elias M."/>
            <person name="Schaap P."/>
            <person name="Kay R.R."/>
            <person name="Henrissat B."/>
            <person name="Eichinger L."/>
            <person name="Rivero F."/>
            <person name="Putnam N.H."/>
            <person name="West C.M."/>
            <person name="Loomis W.F."/>
            <person name="Chisholm R.L."/>
            <person name="Shaulsky G."/>
            <person name="Strassmann J.E."/>
            <person name="Queller D.C."/>
            <person name="Kuspa A."/>
            <person name="Grigoriev I.V."/>
        </authorList>
    </citation>
    <scope>NUCLEOTIDE SEQUENCE [LARGE SCALE GENOMIC DNA]</scope>
    <source>
        <strain evidence="4">QSDP1</strain>
    </source>
</reference>